<protein>
    <submittedName>
        <fullName evidence="5">ABC transporter substrate-binding protein</fullName>
    </submittedName>
</protein>
<gene>
    <name evidence="5" type="ORF">BST29_08525</name>
</gene>
<dbReference type="SUPFAM" id="SSF53807">
    <property type="entry name" value="Helical backbone' metal receptor"/>
    <property type="match status" value="1"/>
</dbReference>
<dbReference type="PANTHER" id="PTHR42953">
    <property type="entry name" value="HIGH-AFFINITY ZINC UPTAKE SYSTEM PROTEIN ZNUA-RELATED"/>
    <property type="match status" value="1"/>
</dbReference>
<organism evidence="5 6">
    <name type="scientific">Mycobacterium malmoense</name>
    <dbReference type="NCBI Taxonomy" id="1780"/>
    <lineage>
        <taxon>Bacteria</taxon>
        <taxon>Bacillati</taxon>
        <taxon>Actinomycetota</taxon>
        <taxon>Actinomycetes</taxon>
        <taxon>Mycobacteriales</taxon>
        <taxon>Mycobacteriaceae</taxon>
        <taxon>Mycobacterium</taxon>
    </lineage>
</organism>
<evidence type="ECO:0000256" key="4">
    <source>
        <dbReference type="ARBA" id="ARBA00022729"/>
    </source>
</evidence>
<dbReference type="InterPro" id="IPR006127">
    <property type="entry name" value="ZnuA-like"/>
</dbReference>
<dbReference type="EMBL" id="MVHV01000006">
    <property type="protein sequence ID" value="ORA84011.1"/>
    <property type="molecule type" value="Genomic_DNA"/>
</dbReference>
<comment type="subcellular location">
    <subcellularLocation>
        <location evidence="1">Cell envelope</location>
    </subcellularLocation>
</comment>
<name>A0ABX3SU52_MYCMA</name>
<dbReference type="Gene3D" id="3.40.50.1980">
    <property type="entry name" value="Nitrogenase molybdenum iron protein domain"/>
    <property type="match status" value="2"/>
</dbReference>
<dbReference type="Pfam" id="PF01297">
    <property type="entry name" value="ZnuA"/>
    <property type="match status" value="1"/>
</dbReference>
<reference evidence="5 6" key="1">
    <citation type="submission" date="2017-02" db="EMBL/GenBank/DDBJ databases">
        <title>The new phylogeny of genus Mycobacterium.</title>
        <authorList>
            <person name="Tortoli E."/>
            <person name="Trovato A."/>
            <person name="Cirillo D.M."/>
        </authorList>
    </citation>
    <scope>NUCLEOTIDE SEQUENCE [LARGE SCALE GENOMIC DNA]</scope>
    <source>
        <strain evidence="5 6">IP1130001</strain>
    </source>
</reference>
<sequence>MAVAAVVNGGRWLSATLVALAGLPALTGCDGSAHPRAAAVVASTDVWGSVAGAVIGRHVAVKSILSGADIDPHTYAASPSDAASIIDAALVVYNGGGYDPWVDQVLARHPAVQSVDAYSFVAKAAPGGQPPNEHVFYDLGVAKSVASSIADRMATIDPANAADYRANAAEFCRSADAIAISEHAIASAYPDAGVIATESDAYYLLAASGLVNRTPAAFTAANENETDPSPADMASVLDLIDHRQVSALVVNPQTSTAAIAGLEDAARRAGVPVTEVTETLPAGVDYLTWQRDTVNQLLAALRSSR</sequence>
<evidence type="ECO:0000313" key="5">
    <source>
        <dbReference type="EMBL" id="ORA84011.1"/>
    </source>
</evidence>
<accession>A0ABX3SU52</accession>
<keyword evidence="2" id="KW-0813">Transport</keyword>
<evidence type="ECO:0000313" key="6">
    <source>
        <dbReference type="Proteomes" id="UP000243140"/>
    </source>
</evidence>
<dbReference type="PANTHER" id="PTHR42953:SF1">
    <property type="entry name" value="METAL-BINDING PROTEIN HI_0362-RELATED"/>
    <property type="match status" value="1"/>
</dbReference>
<comment type="caution">
    <text evidence="5">The sequence shown here is derived from an EMBL/GenBank/DDBJ whole genome shotgun (WGS) entry which is preliminary data.</text>
</comment>
<dbReference type="RefSeq" id="WP_083010195.1">
    <property type="nucleotide sequence ID" value="NZ_CP060015.1"/>
</dbReference>
<keyword evidence="6" id="KW-1185">Reference proteome</keyword>
<dbReference type="Proteomes" id="UP000243140">
    <property type="component" value="Unassembled WGS sequence"/>
</dbReference>
<keyword evidence="3" id="KW-0479">Metal-binding</keyword>
<keyword evidence="4" id="KW-0732">Signal</keyword>
<proteinExistence type="predicted"/>
<evidence type="ECO:0000256" key="1">
    <source>
        <dbReference type="ARBA" id="ARBA00004196"/>
    </source>
</evidence>
<evidence type="ECO:0000256" key="3">
    <source>
        <dbReference type="ARBA" id="ARBA00022723"/>
    </source>
</evidence>
<evidence type="ECO:0000256" key="2">
    <source>
        <dbReference type="ARBA" id="ARBA00022448"/>
    </source>
</evidence>
<dbReference type="InterPro" id="IPR050492">
    <property type="entry name" value="Bact_metal-bind_prot9"/>
</dbReference>